<reference evidence="8" key="2">
    <citation type="submission" date="2020-09" db="EMBL/GenBank/DDBJ databases">
        <authorList>
            <person name="Sun Q."/>
            <person name="Zhou Y."/>
        </authorList>
    </citation>
    <scope>NUCLEOTIDE SEQUENCE</scope>
    <source>
        <strain evidence="8">CGMCC 1.12153</strain>
    </source>
</reference>
<dbReference type="Gene3D" id="3.30.2350.10">
    <property type="entry name" value="Pseudouridine synthase"/>
    <property type="match status" value="1"/>
</dbReference>
<dbReference type="GO" id="GO:0031119">
    <property type="term" value="P:tRNA pseudouridine synthesis"/>
    <property type="evidence" value="ECO:0007669"/>
    <property type="project" value="UniProtKB-UniRule"/>
</dbReference>
<comment type="similarity">
    <text evidence="2 5">Belongs to the pseudouridine synthase TruB family. Type 1 subfamily.</text>
</comment>
<dbReference type="HAMAP" id="MF_01080">
    <property type="entry name" value="TruB_bact"/>
    <property type="match status" value="1"/>
</dbReference>
<dbReference type="FunFam" id="3.30.2350.10:FF:000011">
    <property type="entry name" value="tRNA pseudouridine synthase B"/>
    <property type="match status" value="1"/>
</dbReference>
<dbReference type="InterPro" id="IPR014780">
    <property type="entry name" value="tRNA_psdUridine_synth_TruB"/>
</dbReference>
<dbReference type="EC" id="5.4.99.25" evidence="5"/>
<sequence length="298" mass="33318">MNGILPLWKEKGFTSHDCVSKARGMLKTKKIGHTGTLDPDVEGVLPLCIGKATKIVPFLTDTEKVYEAEVTVGRSTETEDASGAVIDRQSVTTTPSKQEIANVIQQFEGQITQIPPMYSAVKVKGKRLYEYARDGETVERPVRSVNIHKIQLHENSITSLGEAFTFKITVTCSKGTYIRTLCVDIGKALGYPAHMSSLVRSRTGDIDKAQCYTFAQFQQFVDAGNVEQMILPMGRGLNHLNELQINEDQRFAFEHGQVLEKPSDDVNDPFVVKYKDEVLAIYQQHPTKPDKIKPIRVF</sequence>
<proteinExistence type="inferred from homology"/>
<keyword evidence="3 5" id="KW-0819">tRNA processing</keyword>
<evidence type="ECO:0000256" key="5">
    <source>
        <dbReference type="HAMAP-Rule" id="MF_01080"/>
    </source>
</evidence>
<dbReference type="Pfam" id="PF16198">
    <property type="entry name" value="TruB_C_2"/>
    <property type="match status" value="1"/>
</dbReference>
<keyword evidence="9" id="KW-1185">Reference proteome</keyword>
<dbReference type="SUPFAM" id="SSF55120">
    <property type="entry name" value="Pseudouridine synthase"/>
    <property type="match status" value="1"/>
</dbReference>
<dbReference type="GO" id="GO:0003723">
    <property type="term" value="F:RNA binding"/>
    <property type="evidence" value="ECO:0007669"/>
    <property type="project" value="InterPro"/>
</dbReference>
<comment type="catalytic activity">
    <reaction evidence="1 5">
        <text>uridine(55) in tRNA = pseudouridine(55) in tRNA</text>
        <dbReference type="Rhea" id="RHEA:42532"/>
        <dbReference type="Rhea" id="RHEA-COMP:10101"/>
        <dbReference type="Rhea" id="RHEA-COMP:10102"/>
        <dbReference type="ChEBI" id="CHEBI:65314"/>
        <dbReference type="ChEBI" id="CHEBI:65315"/>
        <dbReference type="EC" id="5.4.99.25"/>
    </reaction>
</comment>
<dbReference type="PANTHER" id="PTHR13767">
    <property type="entry name" value="TRNA-PSEUDOURIDINE SYNTHASE"/>
    <property type="match status" value="1"/>
</dbReference>
<protein>
    <recommendedName>
        <fullName evidence="5">tRNA pseudouridine synthase B</fullName>
        <ecNumber evidence="5">5.4.99.25</ecNumber>
    </recommendedName>
    <alternativeName>
        <fullName evidence="5">tRNA pseudouridine(55) synthase</fullName>
        <shortName evidence="5">Psi55 synthase</shortName>
    </alternativeName>
    <alternativeName>
        <fullName evidence="5">tRNA pseudouridylate synthase</fullName>
    </alternativeName>
    <alternativeName>
        <fullName evidence="5">tRNA-uridine isomerase</fullName>
    </alternativeName>
</protein>
<feature type="domain" description="tRNA pseudouridylate synthase B C-terminal" evidence="7">
    <location>
        <begin position="179"/>
        <end position="237"/>
    </location>
</feature>
<gene>
    <name evidence="5 8" type="primary">truB</name>
    <name evidence="8" type="ORF">GCM10010954_06630</name>
</gene>
<evidence type="ECO:0000256" key="3">
    <source>
        <dbReference type="ARBA" id="ARBA00022694"/>
    </source>
</evidence>
<dbReference type="Proteomes" id="UP000660110">
    <property type="component" value="Unassembled WGS sequence"/>
</dbReference>
<dbReference type="AlphaFoldDB" id="A0A917AZG5"/>
<dbReference type="GO" id="GO:0160148">
    <property type="term" value="F:tRNA pseudouridine(55) synthase activity"/>
    <property type="evidence" value="ECO:0007669"/>
    <property type="project" value="UniProtKB-EC"/>
</dbReference>
<keyword evidence="4 5" id="KW-0413">Isomerase</keyword>
<accession>A0A917AZG5</accession>
<dbReference type="NCBIfam" id="TIGR00431">
    <property type="entry name" value="TruB"/>
    <property type="match status" value="1"/>
</dbReference>
<feature type="active site" description="Nucleophile" evidence="5">
    <location>
        <position position="38"/>
    </location>
</feature>
<evidence type="ECO:0000259" key="7">
    <source>
        <dbReference type="Pfam" id="PF16198"/>
    </source>
</evidence>
<dbReference type="InterPro" id="IPR020103">
    <property type="entry name" value="PsdUridine_synth_cat_dom_sf"/>
</dbReference>
<dbReference type="InterPro" id="IPR032819">
    <property type="entry name" value="TruB_C"/>
</dbReference>
<dbReference type="CDD" id="cd02573">
    <property type="entry name" value="PseudoU_synth_EcTruB"/>
    <property type="match status" value="1"/>
</dbReference>
<dbReference type="EMBL" id="BMEL01000001">
    <property type="protein sequence ID" value="GGF10676.1"/>
    <property type="molecule type" value="Genomic_DNA"/>
</dbReference>
<evidence type="ECO:0000256" key="1">
    <source>
        <dbReference type="ARBA" id="ARBA00000385"/>
    </source>
</evidence>
<organism evidence="8 9">
    <name type="scientific">Halobacillus andaensis</name>
    <dbReference type="NCBI Taxonomy" id="1176239"/>
    <lineage>
        <taxon>Bacteria</taxon>
        <taxon>Bacillati</taxon>
        <taxon>Bacillota</taxon>
        <taxon>Bacilli</taxon>
        <taxon>Bacillales</taxon>
        <taxon>Bacillaceae</taxon>
        <taxon>Halobacillus</taxon>
    </lineage>
</organism>
<evidence type="ECO:0000313" key="9">
    <source>
        <dbReference type="Proteomes" id="UP000660110"/>
    </source>
</evidence>
<evidence type="ECO:0000259" key="6">
    <source>
        <dbReference type="Pfam" id="PF01509"/>
    </source>
</evidence>
<evidence type="ECO:0000256" key="4">
    <source>
        <dbReference type="ARBA" id="ARBA00023235"/>
    </source>
</evidence>
<dbReference type="PANTHER" id="PTHR13767:SF2">
    <property type="entry name" value="PSEUDOURIDYLATE SYNTHASE TRUB1"/>
    <property type="match status" value="1"/>
</dbReference>
<reference evidence="8" key="1">
    <citation type="journal article" date="2014" name="Int. J. Syst. Evol. Microbiol.">
        <title>Complete genome sequence of Corynebacterium casei LMG S-19264T (=DSM 44701T), isolated from a smear-ripened cheese.</title>
        <authorList>
            <consortium name="US DOE Joint Genome Institute (JGI-PGF)"/>
            <person name="Walter F."/>
            <person name="Albersmeier A."/>
            <person name="Kalinowski J."/>
            <person name="Ruckert C."/>
        </authorList>
    </citation>
    <scope>NUCLEOTIDE SEQUENCE</scope>
    <source>
        <strain evidence="8">CGMCC 1.12153</strain>
    </source>
</reference>
<dbReference type="RefSeq" id="WP_188376032.1">
    <property type="nucleotide sequence ID" value="NZ_BMEL01000001.1"/>
</dbReference>
<feature type="domain" description="Pseudouridine synthase II N-terminal" evidence="6">
    <location>
        <begin position="23"/>
        <end position="178"/>
    </location>
</feature>
<comment type="function">
    <text evidence="5">Responsible for synthesis of pseudouridine from uracil-55 in the psi GC loop of transfer RNAs.</text>
</comment>
<dbReference type="InterPro" id="IPR002501">
    <property type="entry name" value="PsdUridine_synth_N"/>
</dbReference>
<evidence type="ECO:0000256" key="2">
    <source>
        <dbReference type="ARBA" id="ARBA00005642"/>
    </source>
</evidence>
<dbReference type="GO" id="GO:1990481">
    <property type="term" value="P:mRNA pseudouridine synthesis"/>
    <property type="evidence" value="ECO:0007669"/>
    <property type="project" value="TreeGrafter"/>
</dbReference>
<dbReference type="Pfam" id="PF01509">
    <property type="entry name" value="TruB_N"/>
    <property type="match status" value="1"/>
</dbReference>
<comment type="caution">
    <text evidence="8">The sequence shown here is derived from an EMBL/GenBank/DDBJ whole genome shotgun (WGS) entry which is preliminary data.</text>
</comment>
<evidence type="ECO:0000313" key="8">
    <source>
        <dbReference type="EMBL" id="GGF10676.1"/>
    </source>
</evidence>
<name>A0A917AZG5_HALAA</name>